<dbReference type="EMBL" id="JAXOFX010000004">
    <property type="protein sequence ID" value="MDZ5471903.1"/>
    <property type="molecule type" value="Genomic_DNA"/>
</dbReference>
<dbReference type="PROSITE" id="PS51746">
    <property type="entry name" value="PPM_2"/>
    <property type="match status" value="1"/>
</dbReference>
<dbReference type="RefSeq" id="WP_322446192.1">
    <property type="nucleotide sequence ID" value="NZ_JAXOFX010000004.1"/>
</dbReference>
<proteinExistence type="predicted"/>
<gene>
    <name evidence="2" type="ORF">SM124_09100</name>
</gene>
<evidence type="ECO:0000313" key="3">
    <source>
        <dbReference type="Proteomes" id="UP001290455"/>
    </source>
</evidence>
<dbReference type="InterPro" id="IPR001932">
    <property type="entry name" value="PPM-type_phosphatase-like_dom"/>
</dbReference>
<comment type="caution">
    <text evidence="2">The sequence shown here is derived from an EMBL/GenBank/DDBJ whole genome shotgun (WGS) entry which is preliminary data.</text>
</comment>
<feature type="domain" description="PPM-type phosphatase" evidence="1">
    <location>
        <begin position="2"/>
        <end position="288"/>
    </location>
</feature>
<evidence type="ECO:0000259" key="1">
    <source>
        <dbReference type="PROSITE" id="PS51746"/>
    </source>
</evidence>
<reference evidence="2 3" key="1">
    <citation type="submission" date="2023-11" db="EMBL/GenBank/DDBJ databases">
        <title>Bacillus jintuensis, isolated from a mudflat on the Beibu Gulf coast.</title>
        <authorList>
            <person name="Li M."/>
        </authorList>
    </citation>
    <scope>NUCLEOTIDE SEQUENCE [LARGE SCALE GENOMIC DNA]</scope>
    <source>
        <strain evidence="2 3">31A1R</strain>
    </source>
</reference>
<evidence type="ECO:0000313" key="2">
    <source>
        <dbReference type="EMBL" id="MDZ5471903.1"/>
    </source>
</evidence>
<dbReference type="Gene3D" id="3.60.40.10">
    <property type="entry name" value="PPM-type phosphatase domain"/>
    <property type="match status" value="1"/>
</dbReference>
<sequence>MISSIEYIYKKGSNVNNEDAYVIDKNRNIFAAIDGATGLGGLAGNVASTIVKEGIENSQEKSLKKIIASANQSLAQETKRITGMDVQDIPKYERSTCGLAAIQLDKSTLHYLSAGDCMIFIQYKTGAIRTLTYDHLDVLDAMSITTLHLLLNQRAIELETSLNTLPQDKLVELFSECRAEITPLLRENRNKLNTTSGYGIIDGSSEALSYLESGSIPLINVEKILLLSDGLKLHQKDCGWHKSAELAFEKGVSELFQTIQEVEDKDPACFLYPRLKKHDDKTGILIQLL</sequence>
<protein>
    <recommendedName>
        <fullName evidence="1">PPM-type phosphatase domain-containing protein</fullName>
    </recommendedName>
</protein>
<name>A0ABU5IXK9_9BACI</name>
<keyword evidence="3" id="KW-1185">Reference proteome</keyword>
<organism evidence="2 3">
    <name type="scientific">Robertmurraya mangrovi</name>
    <dbReference type="NCBI Taxonomy" id="3098077"/>
    <lineage>
        <taxon>Bacteria</taxon>
        <taxon>Bacillati</taxon>
        <taxon>Bacillota</taxon>
        <taxon>Bacilli</taxon>
        <taxon>Bacillales</taxon>
        <taxon>Bacillaceae</taxon>
        <taxon>Robertmurraya</taxon>
    </lineage>
</organism>
<accession>A0ABU5IXK9</accession>
<dbReference type="Proteomes" id="UP001290455">
    <property type="component" value="Unassembled WGS sequence"/>
</dbReference>
<dbReference type="InterPro" id="IPR036457">
    <property type="entry name" value="PPM-type-like_dom_sf"/>
</dbReference>
<dbReference type="SUPFAM" id="SSF81606">
    <property type="entry name" value="PP2C-like"/>
    <property type="match status" value="1"/>
</dbReference>